<keyword evidence="3" id="KW-1185">Reference proteome</keyword>
<dbReference type="Proteomes" id="UP000587462">
    <property type="component" value="Unassembled WGS sequence"/>
</dbReference>
<dbReference type="AlphaFoldDB" id="A0A7Y7E7U0"/>
<keyword evidence="1" id="KW-0472">Membrane</keyword>
<feature type="transmembrane region" description="Helical" evidence="1">
    <location>
        <begin position="38"/>
        <end position="58"/>
    </location>
</feature>
<protein>
    <submittedName>
        <fullName evidence="2">Uncharacterized protein</fullName>
    </submittedName>
</protein>
<keyword evidence="1" id="KW-1133">Transmembrane helix</keyword>
<proteinExistence type="predicted"/>
<evidence type="ECO:0000313" key="2">
    <source>
        <dbReference type="EMBL" id="NVK79305.1"/>
    </source>
</evidence>
<accession>A0A7Y7E7U0</accession>
<name>A0A7Y7E7U0_STRMO</name>
<dbReference type="EMBL" id="JABBXF010000035">
    <property type="protein sequence ID" value="NVK79305.1"/>
    <property type="molecule type" value="Genomic_DNA"/>
</dbReference>
<feature type="transmembrane region" description="Helical" evidence="1">
    <location>
        <begin position="12"/>
        <end position="32"/>
    </location>
</feature>
<comment type="caution">
    <text evidence="2">The sequence shown here is derived from an EMBL/GenBank/DDBJ whole genome shotgun (WGS) entry which is preliminary data.</text>
</comment>
<evidence type="ECO:0000313" key="3">
    <source>
        <dbReference type="Proteomes" id="UP000587462"/>
    </source>
</evidence>
<evidence type="ECO:0000256" key="1">
    <source>
        <dbReference type="SAM" id="Phobius"/>
    </source>
</evidence>
<keyword evidence="1" id="KW-0812">Transmembrane</keyword>
<dbReference type="RefSeq" id="WP_171082199.1">
    <property type="nucleotide sequence ID" value="NZ_BNBU01000009.1"/>
</dbReference>
<organism evidence="2 3">
    <name type="scientific">Streptomyces morookaense</name>
    <name type="common">Streptoverticillium morookaense</name>
    <dbReference type="NCBI Taxonomy" id="1970"/>
    <lineage>
        <taxon>Bacteria</taxon>
        <taxon>Bacillati</taxon>
        <taxon>Actinomycetota</taxon>
        <taxon>Actinomycetes</taxon>
        <taxon>Kitasatosporales</taxon>
        <taxon>Streptomycetaceae</taxon>
        <taxon>Streptomyces</taxon>
    </lineage>
</organism>
<gene>
    <name evidence="2" type="ORF">HG542_16745</name>
</gene>
<reference evidence="2 3" key="1">
    <citation type="submission" date="2020-04" db="EMBL/GenBank/DDBJ databases">
        <title>Draft Genome Sequence of Streptomyces morookaense DSM 40503, an 8-azaguanine-producing strain.</title>
        <authorList>
            <person name="Qi J."/>
            <person name="Gao J.-M."/>
        </authorList>
    </citation>
    <scope>NUCLEOTIDE SEQUENCE [LARGE SCALE GENOMIC DNA]</scope>
    <source>
        <strain evidence="2 3">DSM 40503</strain>
    </source>
</reference>
<sequence>MKVPRLHVGEGAGALAALAMGLLLVAGFDAALGDDMSFAAAAWTASGAVALALVVGVLHGRRRAAARPAGARLPERVDDDWFTGPTFEGFPAEAVRPLLERPGSPSRSEVCTAWVLATHGHDADWITGHLDLPPEVARVLVEAALQRD</sequence>